<dbReference type="EMBL" id="JBHUMJ010000002">
    <property type="protein sequence ID" value="MFD2701111.1"/>
    <property type="molecule type" value="Genomic_DNA"/>
</dbReference>
<keyword evidence="5" id="KW-1185">Reference proteome</keyword>
<evidence type="ECO:0000259" key="3">
    <source>
        <dbReference type="Pfam" id="PF13786"/>
    </source>
</evidence>
<evidence type="ECO:0000256" key="2">
    <source>
        <dbReference type="SAM" id="Phobius"/>
    </source>
</evidence>
<gene>
    <name evidence="4" type="ORF">ACFSVM_11595</name>
</gene>
<evidence type="ECO:0000313" key="5">
    <source>
        <dbReference type="Proteomes" id="UP001597540"/>
    </source>
</evidence>
<proteinExistence type="predicted"/>
<dbReference type="Proteomes" id="UP001597540">
    <property type="component" value="Unassembled WGS sequence"/>
</dbReference>
<dbReference type="Pfam" id="PF13786">
    <property type="entry name" value="DUF4179"/>
    <property type="match status" value="1"/>
</dbReference>
<name>A0ABW5SMV5_9BACL</name>
<dbReference type="InterPro" id="IPR025436">
    <property type="entry name" value="DUF4179"/>
</dbReference>
<organism evidence="4 5">
    <name type="scientific">Paenibacillus shunpengii</name>
    <dbReference type="NCBI Taxonomy" id="2054424"/>
    <lineage>
        <taxon>Bacteria</taxon>
        <taxon>Bacillati</taxon>
        <taxon>Bacillota</taxon>
        <taxon>Bacilli</taxon>
        <taxon>Bacillales</taxon>
        <taxon>Paenibacillaceae</taxon>
        <taxon>Paenibacillus</taxon>
    </lineage>
</organism>
<accession>A0ABW5SMV5</accession>
<dbReference type="Gene3D" id="2.60.40.1630">
    <property type="entry name" value="bacillus anthracis domain"/>
    <property type="match status" value="1"/>
</dbReference>
<protein>
    <submittedName>
        <fullName evidence="4">DUF4179 domain-containing protein</fullName>
    </submittedName>
</protein>
<evidence type="ECO:0000313" key="4">
    <source>
        <dbReference type="EMBL" id="MFD2701111.1"/>
    </source>
</evidence>
<feature type="compositionally biased region" description="Basic and acidic residues" evidence="1">
    <location>
        <begin position="1"/>
        <end position="15"/>
    </location>
</feature>
<dbReference type="RefSeq" id="WP_379262234.1">
    <property type="nucleotide sequence ID" value="NZ_JBHUMJ010000002.1"/>
</dbReference>
<keyword evidence="2" id="KW-0472">Membrane</keyword>
<keyword evidence="2" id="KW-1133">Transmembrane helix</keyword>
<feature type="region of interest" description="Disordered" evidence="1">
    <location>
        <begin position="1"/>
        <end position="20"/>
    </location>
</feature>
<sequence>MRTIEERLQEHKQTSDRIQAPSELESRLRNALDRVPNKKKKNEAVLWFGLSAAALVFMIGTYQYPALTYYGNKILNMELNASSFSEAAEEGYGQLVNKSITLDDGTVITVERVIADDNAFTMHYSIDRPKGSVFSSDIGSFRYNVGNIQGFMTNSPAIGGGGNSSEDERKYEGVYSFEPISPFSRTLTVTFNEWLDNGESVSYPISFKFDASKAMKSLVKEKISRSVSVDSGVIYFESLTASPSSILIKGHIRIEEEHEHWFFGRSLLYVNGIEMKPTTTQIQFNNTTGLSDFELRFDTLPTEVIRSLEILVKDSSGYYKIPESISLASPSDQSIKMGSEKIWIRSVSKTETGYDVVVASKQFTILDKNNLYVEAGGSQVPVSSISSQRPWDLGNGNILWERTYSFNTSDRPETLHLDGYHYIKTYNKRVTIPID</sequence>
<reference evidence="5" key="1">
    <citation type="journal article" date="2019" name="Int. J. Syst. Evol. Microbiol.">
        <title>The Global Catalogue of Microorganisms (GCM) 10K type strain sequencing project: providing services to taxonomists for standard genome sequencing and annotation.</title>
        <authorList>
            <consortium name="The Broad Institute Genomics Platform"/>
            <consortium name="The Broad Institute Genome Sequencing Center for Infectious Disease"/>
            <person name="Wu L."/>
            <person name="Ma J."/>
        </authorList>
    </citation>
    <scope>NUCLEOTIDE SEQUENCE [LARGE SCALE GENOMIC DNA]</scope>
    <source>
        <strain evidence="5">KCTC 33849</strain>
    </source>
</reference>
<comment type="caution">
    <text evidence="4">The sequence shown here is derived from an EMBL/GenBank/DDBJ whole genome shotgun (WGS) entry which is preliminary data.</text>
</comment>
<feature type="domain" description="DUF4179" evidence="3">
    <location>
        <begin position="41"/>
        <end position="127"/>
    </location>
</feature>
<feature type="transmembrane region" description="Helical" evidence="2">
    <location>
        <begin position="44"/>
        <end position="64"/>
    </location>
</feature>
<keyword evidence="2" id="KW-0812">Transmembrane</keyword>
<evidence type="ECO:0000256" key="1">
    <source>
        <dbReference type="SAM" id="MobiDB-lite"/>
    </source>
</evidence>